<accession>A0A0P6XZM5</accession>
<reference evidence="2 3" key="1">
    <citation type="submission" date="2015-07" db="EMBL/GenBank/DDBJ databases">
        <title>Whole genome sequence of Herpetosiphon geysericola DSM 7119.</title>
        <authorList>
            <person name="Hemp J."/>
            <person name="Ward L.M."/>
            <person name="Pace L.A."/>
            <person name="Fischer W.W."/>
        </authorList>
    </citation>
    <scope>NUCLEOTIDE SEQUENCE [LARGE SCALE GENOMIC DNA]</scope>
    <source>
        <strain evidence="2 3">DSM 7119</strain>
    </source>
</reference>
<gene>
    <name evidence="2" type="ORF">SE18_10085</name>
</gene>
<dbReference type="STRING" id="70996.SE18_10085"/>
<feature type="transmembrane region" description="Helical" evidence="1">
    <location>
        <begin position="234"/>
        <end position="256"/>
    </location>
</feature>
<keyword evidence="1" id="KW-1133">Transmembrane helix</keyword>
<dbReference type="PANTHER" id="PTHR36832:SF1">
    <property type="entry name" value="SLR1174 PROTEIN"/>
    <property type="match status" value="1"/>
</dbReference>
<dbReference type="AlphaFoldDB" id="A0A0P6XZM5"/>
<evidence type="ECO:0000256" key="1">
    <source>
        <dbReference type="SAM" id="Phobius"/>
    </source>
</evidence>
<feature type="transmembrane region" description="Helical" evidence="1">
    <location>
        <begin position="146"/>
        <end position="174"/>
    </location>
</feature>
<dbReference type="OrthoDB" id="9788195at2"/>
<dbReference type="Pfam" id="PF06182">
    <property type="entry name" value="ABC2_membrane_6"/>
    <property type="match status" value="1"/>
</dbReference>
<organism evidence="2 3">
    <name type="scientific">Herpetosiphon geysericola</name>
    <dbReference type="NCBI Taxonomy" id="70996"/>
    <lineage>
        <taxon>Bacteria</taxon>
        <taxon>Bacillati</taxon>
        <taxon>Chloroflexota</taxon>
        <taxon>Chloroflexia</taxon>
        <taxon>Herpetosiphonales</taxon>
        <taxon>Herpetosiphonaceae</taxon>
        <taxon>Herpetosiphon</taxon>
    </lineage>
</organism>
<keyword evidence="1" id="KW-0472">Membrane</keyword>
<protein>
    <submittedName>
        <fullName evidence="2">ABC transporter permease</fullName>
    </submittedName>
</protein>
<feature type="transmembrane region" description="Helical" evidence="1">
    <location>
        <begin position="109"/>
        <end position="134"/>
    </location>
</feature>
<dbReference type="EMBL" id="LGKP01000015">
    <property type="protein sequence ID" value="KPL88992.1"/>
    <property type="molecule type" value="Genomic_DNA"/>
</dbReference>
<dbReference type="PANTHER" id="PTHR36832">
    <property type="entry name" value="SLR1174 PROTEIN-RELATED"/>
    <property type="match status" value="1"/>
</dbReference>
<dbReference type="Proteomes" id="UP000050277">
    <property type="component" value="Unassembled WGS sequence"/>
</dbReference>
<evidence type="ECO:0000313" key="2">
    <source>
        <dbReference type="EMBL" id="KPL88992.1"/>
    </source>
</evidence>
<feature type="transmembrane region" description="Helical" evidence="1">
    <location>
        <begin position="181"/>
        <end position="205"/>
    </location>
</feature>
<dbReference type="InterPro" id="IPR010390">
    <property type="entry name" value="ABC-2_transporter-like"/>
</dbReference>
<feature type="transmembrane region" description="Helical" evidence="1">
    <location>
        <begin position="20"/>
        <end position="43"/>
    </location>
</feature>
<dbReference type="RefSeq" id="WP_054534315.1">
    <property type="nucleotide sequence ID" value="NZ_LGKP01000015.1"/>
</dbReference>
<evidence type="ECO:0000313" key="3">
    <source>
        <dbReference type="Proteomes" id="UP000050277"/>
    </source>
</evidence>
<keyword evidence="1" id="KW-0812">Transmembrane</keyword>
<keyword evidence="3" id="KW-1185">Reference proteome</keyword>
<comment type="caution">
    <text evidence="2">The sequence shown here is derived from an EMBL/GenBank/DDBJ whole genome shotgun (WGS) entry which is preliminary data.</text>
</comment>
<sequence>MKQHLDLYLTLLKTSIISQFQYRVAHLFWLLAMMVEPVVYLVVWGTIATSQGGNVAGYTAGTFAAYYITWTLVRQMNIALTPYAFENRIRKGRLSNELMRPIHPIHFDMSYFMSLKVVTIVLWLPIAGLLWWVFQPVFTFTAWWQIPAFILALLGGFVTRFLCLWALGLVTFWVTKVSAVFELYFTIELLLSGRLVPLAIMPAWVRDISQWLPFQWTFGFPIDVAVGTLTGPQVAWGLAMQAVWMLIAGGILALVWPHAVRRYSAVGA</sequence>
<name>A0A0P6XZM5_9CHLR</name>
<proteinExistence type="predicted"/>